<dbReference type="EMBL" id="HBUE01286494">
    <property type="protein sequence ID" value="CAG6571778.1"/>
    <property type="molecule type" value="Transcribed_RNA"/>
</dbReference>
<dbReference type="EMBL" id="HBUE01180887">
    <property type="protein sequence ID" value="CAG6520210.1"/>
    <property type="molecule type" value="Transcribed_RNA"/>
</dbReference>
<dbReference type="AlphaFoldDB" id="A0A8D8GRQ8"/>
<reference evidence="1" key="1">
    <citation type="submission" date="2021-05" db="EMBL/GenBank/DDBJ databases">
        <authorList>
            <person name="Alioto T."/>
            <person name="Alioto T."/>
            <person name="Gomez Garrido J."/>
        </authorList>
    </citation>
    <scope>NUCLEOTIDE SEQUENCE</scope>
</reference>
<proteinExistence type="predicted"/>
<sequence>MFSLSSVVELGLFTSCSSLVPSDICRLTASSISGSCLSVLTFSCLISKLSSLSLRIAAPAACWTMKFCPVSKSLLNSVLMKLSLVGLGPSPSATSCLLRP</sequence>
<organism evidence="1">
    <name type="scientific">Culex pipiens</name>
    <name type="common">House mosquito</name>
    <dbReference type="NCBI Taxonomy" id="7175"/>
    <lineage>
        <taxon>Eukaryota</taxon>
        <taxon>Metazoa</taxon>
        <taxon>Ecdysozoa</taxon>
        <taxon>Arthropoda</taxon>
        <taxon>Hexapoda</taxon>
        <taxon>Insecta</taxon>
        <taxon>Pterygota</taxon>
        <taxon>Neoptera</taxon>
        <taxon>Endopterygota</taxon>
        <taxon>Diptera</taxon>
        <taxon>Nematocera</taxon>
        <taxon>Culicoidea</taxon>
        <taxon>Culicidae</taxon>
        <taxon>Culicinae</taxon>
        <taxon>Culicini</taxon>
        <taxon>Culex</taxon>
        <taxon>Culex</taxon>
    </lineage>
</organism>
<dbReference type="EMBL" id="HBUE01286496">
    <property type="protein sequence ID" value="CAG6571779.1"/>
    <property type="molecule type" value="Transcribed_RNA"/>
</dbReference>
<dbReference type="EMBL" id="HBUE01286492">
    <property type="protein sequence ID" value="CAG6571776.1"/>
    <property type="molecule type" value="Transcribed_RNA"/>
</dbReference>
<dbReference type="EMBL" id="HBUE01072919">
    <property type="protein sequence ID" value="CAG6473510.1"/>
    <property type="molecule type" value="Transcribed_RNA"/>
</dbReference>
<name>A0A8D8GRQ8_CULPI</name>
<dbReference type="EMBL" id="HBUE01180891">
    <property type="protein sequence ID" value="CAG6520213.1"/>
    <property type="molecule type" value="Transcribed_RNA"/>
</dbReference>
<accession>A0A8D8GRQ8</accession>
<evidence type="ECO:0000313" key="1">
    <source>
        <dbReference type="EMBL" id="CAG6520212.1"/>
    </source>
</evidence>
<dbReference type="EMBL" id="HBUE01180889">
    <property type="protein sequence ID" value="CAG6520212.1"/>
    <property type="molecule type" value="Transcribed_RNA"/>
</dbReference>
<protein>
    <submittedName>
        <fullName evidence="1">(northern house mosquito) hypothetical protein</fullName>
    </submittedName>
</protein>